<accession>A0A2Z3H0J2</accession>
<dbReference type="Proteomes" id="UP000245802">
    <property type="component" value="Chromosome"/>
</dbReference>
<gene>
    <name evidence="1" type="ORF">C1280_16150</name>
</gene>
<dbReference type="RefSeq" id="WP_010043372.1">
    <property type="nucleotide sequence ID" value="NZ_CP025958.1"/>
</dbReference>
<dbReference type="OrthoDB" id="285993at2"/>
<name>A0A2Z3H0J2_9BACT</name>
<dbReference type="InterPro" id="IPR036583">
    <property type="entry name" value="23S_rRNA_IVS_sf"/>
</dbReference>
<protein>
    <submittedName>
        <fullName evidence="1">Four helix bundle protein</fullName>
    </submittedName>
</protein>
<dbReference type="EMBL" id="CP025958">
    <property type="protein sequence ID" value="AWM38371.1"/>
    <property type="molecule type" value="Genomic_DNA"/>
</dbReference>
<dbReference type="NCBIfam" id="TIGR02436">
    <property type="entry name" value="four helix bundle protein"/>
    <property type="match status" value="1"/>
</dbReference>
<dbReference type="Pfam" id="PF05635">
    <property type="entry name" value="23S_rRNA_IVP"/>
    <property type="match status" value="1"/>
</dbReference>
<evidence type="ECO:0000313" key="1">
    <source>
        <dbReference type="EMBL" id="AWM38371.1"/>
    </source>
</evidence>
<sequence>MPPFDICERTFDFAVRIVNLCSTLCEHPDPSRRLGDQLLRAGTSIGGNVEEGRAGQSRADFISKNAIALKEAREAAYWLRLISATVLPNSDEVRDLHEEVQHLKRILGAIVARAVENT</sequence>
<reference evidence="1 2" key="1">
    <citation type="submission" date="2018-01" db="EMBL/GenBank/DDBJ databases">
        <title>G. obscuriglobus.</title>
        <authorList>
            <person name="Franke J."/>
            <person name="Blomberg W."/>
            <person name="Selmecki A."/>
        </authorList>
    </citation>
    <scope>NUCLEOTIDE SEQUENCE [LARGE SCALE GENOMIC DNA]</scope>
    <source>
        <strain evidence="1 2">DSM 5831</strain>
    </source>
</reference>
<organism evidence="1 2">
    <name type="scientific">Gemmata obscuriglobus</name>
    <dbReference type="NCBI Taxonomy" id="114"/>
    <lineage>
        <taxon>Bacteria</taxon>
        <taxon>Pseudomonadati</taxon>
        <taxon>Planctomycetota</taxon>
        <taxon>Planctomycetia</taxon>
        <taxon>Gemmatales</taxon>
        <taxon>Gemmataceae</taxon>
        <taxon>Gemmata</taxon>
    </lineage>
</organism>
<dbReference type="Gene3D" id="1.20.1440.60">
    <property type="entry name" value="23S rRNA-intervening sequence"/>
    <property type="match status" value="1"/>
</dbReference>
<proteinExistence type="predicted"/>
<dbReference type="AlphaFoldDB" id="A0A2Z3H0J2"/>
<dbReference type="InterPro" id="IPR012657">
    <property type="entry name" value="23S_rRNA-intervening_sequence"/>
</dbReference>
<keyword evidence="2" id="KW-1185">Reference proteome</keyword>
<dbReference type="SUPFAM" id="SSF158446">
    <property type="entry name" value="IVS-encoded protein-like"/>
    <property type="match status" value="1"/>
</dbReference>
<evidence type="ECO:0000313" key="2">
    <source>
        <dbReference type="Proteomes" id="UP000245802"/>
    </source>
</evidence>
<dbReference type="KEGG" id="gog:C1280_16150"/>
<dbReference type="PANTHER" id="PTHR38471">
    <property type="entry name" value="FOUR HELIX BUNDLE PROTEIN"/>
    <property type="match status" value="1"/>
</dbReference>
<dbReference type="PIRSF" id="PIRSF035652">
    <property type="entry name" value="CHP02436"/>
    <property type="match status" value="1"/>
</dbReference>
<dbReference type="PANTHER" id="PTHR38471:SF2">
    <property type="entry name" value="FOUR HELIX BUNDLE PROTEIN"/>
    <property type="match status" value="1"/>
</dbReference>